<organism evidence="2 3">
    <name type="scientific">Dictyobacter aurantiacus</name>
    <dbReference type="NCBI Taxonomy" id="1936993"/>
    <lineage>
        <taxon>Bacteria</taxon>
        <taxon>Bacillati</taxon>
        <taxon>Chloroflexota</taxon>
        <taxon>Ktedonobacteria</taxon>
        <taxon>Ktedonobacterales</taxon>
        <taxon>Dictyobacteraceae</taxon>
        <taxon>Dictyobacter</taxon>
    </lineage>
</organism>
<protein>
    <recommendedName>
        <fullName evidence="1">DinB-like domain-containing protein</fullName>
    </recommendedName>
</protein>
<name>A0A401ZK21_9CHLR</name>
<dbReference type="SUPFAM" id="SSF109854">
    <property type="entry name" value="DinB/YfiT-like putative metalloenzymes"/>
    <property type="match status" value="1"/>
</dbReference>
<dbReference type="Proteomes" id="UP000287224">
    <property type="component" value="Unassembled WGS sequence"/>
</dbReference>
<accession>A0A401ZK21</accession>
<keyword evidence="3" id="KW-1185">Reference proteome</keyword>
<feature type="domain" description="DinB-like" evidence="1">
    <location>
        <begin position="45"/>
        <end position="175"/>
    </location>
</feature>
<evidence type="ECO:0000313" key="2">
    <source>
        <dbReference type="EMBL" id="GCE07201.1"/>
    </source>
</evidence>
<dbReference type="InterPro" id="IPR024775">
    <property type="entry name" value="DinB-like"/>
</dbReference>
<reference evidence="3" key="1">
    <citation type="submission" date="2018-12" db="EMBL/GenBank/DDBJ databases">
        <title>Tengunoibacter tsumagoiensis gen. nov., sp. nov., Dictyobacter kobayashii sp. nov., D. alpinus sp. nov., and D. joshuensis sp. nov. and description of Dictyobacteraceae fam. nov. within the order Ktedonobacterales isolated from Tengu-no-mugimeshi.</title>
        <authorList>
            <person name="Wang C.M."/>
            <person name="Zheng Y."/>
            <person name="Sakai Y."/>
            <person name="Toyoda A."/>
            <person name="Minakuchi Y."/>
            <person name="Abe K."/>
            <person name="Yokota A."/>
            <person name="Yabe S."/>
        </authorList>
    </citation>
    <scope>NUCLEOTIDE SEQUENCE [LARGE SCALE GENOMIC DNA]</scope>
    <source>
        <strain evidence="3">S-27</strain>
    </source>
</reference>
<comment type="caution">
    <text evidence="2">The sequence shown here is derived from an EMBL/GenBank/DDBJ whole genome shotgun (WGS) entry which is preliminary data.</text>
</comment>
<dbReference type="EMBL" id="BIFQ01000001">
    <property type="protein sequence ID" value="GCE07201.1"/>
    <property type="molecule type" value="Genomic_DNA"/>
</dbReference>
<sequence>MSNEGGGNKQQDPRSLFGPIIEEEGATNMSETGETLAFFTEGWQYHQHQLSMALAQLTPEQLALRAAPGLRSIGELACHIIAVRAGWFHYNLEEGGEELTIFDTWGQPNSPPRSASELVSGLEQTWQVIQEVLGRYTLADLQSTVQDEWKGQVYTLTRGWVIWHVMEHDLHHGGELAYSLGMHGLPAWEDGGKRDLA</sequence>
<dbReference type="Pfam" id="PF12867">
    <property type="entry name" value="DinB_2"/>
    <property type="match status" value="1"/>
</dbReference>
<dbReference type="Gene3D" id="1.20.120.450">
    <property type="entry name" value="dinb family like domain"/>
    <property type="match status" value="1"/>
</dbReference>
<dbReference type="InterPro" id="IPR034660">
    <property type="entry name" value="DinB/YfiT-like"/>
</dbReference>
<evidence type="ECO:0000259" key="1">
    <source>
        <dbReference type="Pfam" id="PF12867"/>
    </source>
</evidence>
<evidence type="ECO:0000313" key="3">
    <source>
        <dbReference type="Proteomes" id="UP000287224"/>
    </source>
</evidence>
<dbReference type="AlphaFoldDB" id="A0A401ZK21"/>
<gene>
    <name evidence="2" type="ORF">KDAU_45300</name>
</gene>
<proteinExistence type="predicted"/>